<dbReference type="KEGG" id="mas:Mahau_2928"/>
<accession>F4A0X2</accession>
<evidence type="ECO:0000256" key="1">
    <source>
        <dbReference type="SAM" id="Phobius"/>
    </source>
</evidence>
<reference evidence="3" key="1">
    <citation type="submission" date="2010-11" db="EMBL/GenBank/DDBJ databases">
        <title>The complete genome of Mahella australiensis DSM 15567.</title>
        <authorList>
            <consortium name="US DOE Joint Genome Institute (JGI-PGF)"/>
            <person name="Lucas S."/>
            <person name="Copeland A."/>
            <person name="Lapidus A."/>
            <person name="Bruce D."/>
            <person name="Goodwin L."/>
            <person name="Pitluck S."/>
            <person name="Kyrpides N."/>
            <person name="Mavromatis K."/>
            <person name="Pagani I."/>
            <person name="Ivanova N."/>
            <person name="Teshima H."/>
            <person name="Brettin T."/>
            <person name="Detter J.C."/>
            <person name="Han C."/>
            <person name="Tapia R."/>
            <person name="Land M."/>
            <person name="Hauser L."/>
            <person name="Markowitz V."/>
            <person name="Cheng J.-F."/>
            <person name="Hugenholtz P."/>
            <person name="Woyke T."/>
            <person name="Wu D."/>
            <person name="Spring S."/>
            <person name="Pukall R."/>
            <person name="Steenblock K."/>
            <person name="Schneider S."/>
            <person name="Klenk H.-P."/>
            <person name="Eisen J.A."/>
        </authorList>
    </citation>
    <scope>NUCLEOTIDE SEQUENCE [LARGE SCALE GENOMIC DNA]</scope>
    <source>
        <strain evidence="3">DSM 15567 / CIP 107919 / 50-1 BON</strain>
    </source>
</reference>
<dbReference type="OrthoDB" id="3036069at2"/>
<dbReference type="RefSeq" id="WP_013782460.1">
    <property type="nucleotide sequence ID" value="NC_015520.1"/>
</dbReference>
<name>F4A0X2_MAHA5</name>
<gene>
    <name evidence="2" type="ordered locus">Mahau_2928</name>
</gene>
<dbReference type="AlphaFoldDB" id="F4A0X2"/>
<dbReference type="HOGENOM" id="CLU_201687_0_0_9"/>
<evidence type="ECO:0000313" key="3">
    <source>
        <dbReference type="Proteomes" id="UP000008457"/>
    </source>
</evidence>
<keyword evidence="1" id="KW-0472">Membrane</keyword>
<dbReference type="Proteomes" id="UP000008457">
    <property type="component" value="Chromosome"/>
</dbReference>
<feature type="transmembrane region" description="Helical" evidence="1">
    <location>
        <begin position="36"/>
        <end position="58"/>
    </location>
</feature>
<feature type="transmembrane region" description="Helical" evidence="1">
    <location>
        <begin position="9"/>
        <end position="30"/>
    </location>
</feature>
<dbReference type="EMBL" id="CP002360">
    <property type="protein sequence ID" value="AEE98049.1"/>
    <property type="molecule type" value="Genomic_DNA"/>
</dbReference>
<proteinExistence type="predicted"/>
<keyword evidence="3" id="KW-1185">Reference proteome</keyword>
<keyword evidence="1" id="KW-0812">Transmembrane</keyword>
<dbReference type="STRING" id="697281.Mahau_2928"/>
<keyword evidence="1" id="KW-1133">Transmembrane helix</keyword>
<organism evidence="2 3">
    <name type="scientific">Mahella australiensis (strain DSM 15567 / CIP 107919 / 50-1 BON)</name>
    <dbReference type="NCBI Taxonomy" id="697281"/>
    <lineage>
        <taxon>Bacteria</taxon>
        <taxon>Bacillati</taxon>
        <taxon>Bacillota</taxon>
        <taxon>Clostridia</taxon>
        <taxon>Thermoanaerobacterales</taxon>
        <taxon>Thermoanaerobacterales Family IV. Incertae Sedis</taxon>
        <taxon>Mahella</taxon>
    </lineage>
</organism>
<reference evidence="2 3" key="2">
    <citation type="journal article" date="2011" name="Stand. Genomic Sci.">
        <title>Complete genome sequence of Mahella australiensis type strain (50-1 BON).</title>
        <authorList>
            <person name="Sikorski J."/>
            <person name="Teshima H."/>
            <person name="Nolan M."/>
            <person name="Lucas S."/>
            <person name="Hammon N."/>
            <person name="Deshpande S."/>
            <person name="Cheng J.F."/>
            <person name="Pitluck S."/>
            <person name="Liolios K."/>
            <person name="Pagani I."/>
            <person name="Ivanova N."/>
            <person name="Huntemann M."/>
            <person name="Mavromatis K."/>
            <person name="Ovchinikova G."/>
            <person name="Pati A."/>
            <person name="Tapia R."/>
            <person name="Han C."/>
            <person name="Goodwin L."/>
            <person name="Chen A."/>
            <person name="Palaniappan K."/>
            <person name="Land M."/>
            <person name="Hauser L."/>
            <person name="Ngatchou-Djao O.D."/>
            <person name="Rohde M."/>
            <person name="Pukall R."/>
            <person name="Spring S."/>
            <person name="Abt B."/>
            <person name="Goker M."/>
            <person name="Detter J.C."/>
            <person name="Woyke T."/>
            <person name="Bristow J."/>
            <person name="Markowitz V."/>
            <person name="Hugenholtz P."/>
            <person name="Eisen J.A."/>
            <person name="Kyrpides N.C."/>
            <person name="Klenk H.P."/>
            <person name="Lapidus A."/>
        </authorList>
    </citation>
    <scope>NUCLEOTIDE SEQUENCE [LARGE SCALE GENOMIC DNA]</scope>
    <source>
        <strain evidence="3">DSM 15567 / CIP 107919 / 50-1 BON</strain>
    </source>
</reference>
<protein>
    <submittedName>
        <fullName evidence="2">Uncharacterized protein</fullName>
    </submittedName>
</protein>
<dbReference type="eggNOG" id="ENOG502ZHXT">
    <property type="taxonomic scope" value="Bacteria"/>
</dbReference>
<sequence length="69" mass="7783">MRRLFKKYWLYIVALGIGLVLMPFAIHSAYEARGYFAIGGEWLVLPLALLVTGLIDSVKTTLQEIKKDA</sequence>
<evidence type="ECO:0000313" key="2">
    <source>
        <dbReference type="EMBL" id="AEE98049.1"/>
    </source>
</evidence>